<evidence type="ECO:0000313" key="3">
    <source>
        <dbReference type="Proteomes" id="UP000243459"/>
    </source>
</evidence>
<dbReference type="Proteomes" id="UP000243459">
    <property type="component" value="Chromosome 4"/>
</dbReference>
<dbReference type="Gramene" id="ONK72361">
    <property type="protein sequence ID" value="ONK72361"/>
    <property type="gene ID" value="A4U43_C04F18620"/>
</dbReference>
<feature type="compositionally biased region" description="Basic and acidic residues" evidence="1">
    <location>
        <begin position="41"/>
        <end position="55"/>
    </location>
</feature>
<name>A0A5P1F6R4_ASPOF</name>
<dbReference type="EMBL" id="CM007384">
    <property type="protein sequence ID" value="ONK72361.1"/>
    <property type="molecule type" value="Genomic_DNA"/>
</dbReference>
<evidence type="ECO:0000313" key="2">
    <source>
        <dbReference type="EMBL" id="ONK72361.1"/>
    </source>
</evidence>
<evidence type="ECO:0000256" key="1">
    <source>
        <dbReference type="SAM" id="MobiDB-lite"/>
    </source>
</evidence>
<protein>
    <recommendedName>
        <fullName evidence="4">Mesoderm development candidate 2</fullName>
    </recommendedName>
</protein>
<proteinExistence type="predicted"/>
<feature type="region of interest" description="Disordered" evidence="1">
    <location>
        <begin position="41"/>
        <end position="61"/>
    </location>
</feature>
<dbReference type="AlphaFoldDB" id="A0A5P1F6R4"/>
<organism evidence="2 3">
    <name type="scientific">Asparagus officinalis</name>
    <name type="common">Garden asparagus</name>
    <dbReference type="NCBI Taxonomy" id="4686"/>
    <lineage>
        <taxon>Eukaryota</taxon>
        <taxon>Viridiplantae</taxon>
        <taxon>Streptophyta</taxon>
        <taxon>Embryophyta</taxon>
        <taxon>Tracheophyta</taxon>
        <taxon>Spermatophyta</taxon>
        <taxon>Magnoliopsida</taxon>
        <taxon>Liliopsida</taxon>
        <taxon>Asparagales</taxon>
        <taxon>Asparagaceae</taxon>
        <taxon>Asparagoideae</taxon>
        <taxon>Asparagus</taxon>
    </lineage>
</organism>
<dbReference type="OMA" id="DESWKEW"/>
<gene>
    <name evidence="2" type="ORF">A4U43_C04F18620</name>
</gene>
<dbReference type="Gene3D" id="3.30.70.260">
    <property type="match status" value="1"/>
</dbReference>
<accession>A0A5P1F6R4</accession>
<keyword evidence="3" id="KW-1185">Reference proteome</keyword>
<dbReference type="PANTHER" id="PTHR36357:SF1">
    <property type="entry name" value="OS03G0148300 PROTEIN"/>
    <property type="match status" value="1"/>
</dbReference>
<reference evidence="3" key="1">
    <citation type="journal article" date="2017" name="Nat. Commun.">
        <title>The asparagus genome sheds light on the origin and evolution of a young Y chromosome.</title>
        <authorList>
            <person name="Harkess A."/>
            <person name="Zhou J."/>
            <person name="Xu C."/>
            <person name="Bowers J.E."/>
            <person name="Van der Hulst R."/>
            <person name="Ayyampalayam S."/>
            <person name="Mercati F."/>
            <person name="Riccardi P."/>
            <person name="McKain M.R."/>
            <person name="Kakrana A."/>
            <person name="Tang H."/>
            <person name="Ray J."/>
            <person name="Groenendijk J."/>
            <person name="Arikit S."/>
            <person name="Mathioni S.M."/>
            <person name="Nakano M."/>
            <person name="Shan H."/>
            <person name="Telgmann-Rauber A."/>
            <person name="Kanno A."/>
            <person name="Yue Z."/>
            <person name="Chen H."/>
            <person name="Li W."/>
            <person name="Chen Y."/>
            <person name="Xu X."/>
            <person name="Zhang Y."/>
            <person name="Luo S."/>
            <person name="Chen H."/>
            <person name="Gao J."/>
            <person name="Mao Z."/>
            <person name="Pires J.C."/>
            <person name="Luo M."/>
            <person name="Kudrna D."/>
            <person name="Wing R.A."/>
            <person name="Meyers B.C."/>
            <person name="Yi K."/>
            <person name="Kong H."/>
            <person name="Lavrijsen P."/>
            <person name="Sunseri F."/>
            <person name="Falavigna A."/>
            <person name="Ye Y."/>
            <person name="Leebens-Mack J.H."/>
            <person name="Chen G."/>
        </authorList>
    </citation>
    <scope>NUCLEOTIDE SEQUENCE [LARGE SCALE GENOMIC DNA]</scope>
    <source>
        <strain evidence="3">cv. DH0086</strain>
    </source>
</reference>
<evidence type="ECO:0008006" key="4">
    <source>
        <dbReference type="Google" id="ProtNLM"/>
    </source>
</evidence>
<sequence length="191" mass="22065">MASVDIKHQRFIDVSLGKKRAVSIPDDLDDVVDDEEDEAWREWGRKKAKEEEGFKPPDLSKMNPMEIQAEMLKRHVGPAFGFVKLRLGISRTQEEITTTAMRWSKVLRTGSVEVKFMGVDLSTIMFTIERGQDIEELKEFVLSQPEAYEMKIGEQTFRRPGDPPLEEVIEMLRRKRNGDSTSDQQHPEDEL</sequence>
<dbReference type="PANTHER" id="PTHR36357">
    <property type="entry name" value="OS03G0148300 PROTEIN"/>
    <property type="match status" value="1"/>
</dbReference>